<dbReference type="OrthoDB" id="2937672at2"/>
<evidence type="ECO:0000313" key="2">
    <source>
        <dbReference type="Proteomes" id="UP000030832"/>
    </source>
</evidence>
<dbReference type="Proteomes" id="UP000030832">
    <property type="component" value="Unassembled WGS sequence"/>
</dbReference>
<name>A0A0B0IDJ0_9BACI</name>
<sequence length="125" mass="14494">MEWALAILFGAAILLLILSFSKTKQSQKAAKQELEQFSISIMEEVYQLQKKMREFELDAEISENEKGKQSVSPKQRILMREVLDLHKRGYSMEGIATETELTENEVRLLLTPYLEDERRKVANDS</sequence>
<comment type="caution">
    <text evidence="1">The sequence shown here is derived from an EMBL/GenBank/DDBJ whole genome shotgun (WGS) entry which is preliminary data.</text>
</comment>
<keyword evidence="2" id="KW-1185">Reference proteome</keyword>
<reference evidence="1 2" key="1">
    <citation type="submission" date="2014-09" db="EMBL/GenBank/DDBJ databases">
        <title>Genome sequencing and annotation of Bacillus Okhensis strain Kh10-101T.</title>
        <authorList>
            <person name="Prakash J.S."/>
        </authorList>
    </citation>
    <scope>NUCLEOTIDE SEQUENCE [LARGE SCALE GENOMIC DNA]</scope>
    <source>
        <strain evidence="2">Kh10-101T</strain>
    </source>
</reference>
<protein>
    <recommendedName>
        <fullName evidence="3">Resolvase HTH domain-containing protein</fullName>
    </recommendedName>
</protein>
<proteinExistence type="predicted"/>
<organism evidence="1 2">
    <name type="scientific">Halalkalibacter okhensis</name>
    <dbReference type="NCBI Taxonomy" id="333138"/>
    <lineage>
        <taxon>Bacteria</taxon>
        <taxon>Bacillati</taxon>
        <taxon>Bacillota</taxon>
        <taxon>Bacilli</taxon>
        <taxon>Bacillales</taxon>
        <taxon>Bacillaceae</taxon>
        <taxon>Halalkalibacter</taxon>
    </lineage>
</organism>
<evidence type="ECO:0008006" key="3">
    <source>
        <dbReference type="Google" id="ProtNLM"/>
    </source>
</evidence>
<dbReference type="eggNOG" id="ENOG5030FYQ">
    <property type="taxonomic scope" value="Bacteria"/>
</dbReference>
<dbReference type="AlphaFoldDB" id="A0A0B0IDJ0"/>
<dbReference type="EMBL" id="JRJU01000007">
    <property type="protein sequence ID" value="KHF40668.1"/>
    <property type="molecule type" value="Genomic_DNA"/>
</dbReference>
<evidence type="ECO:0000313" key="1">
    <source>
        <dbReference type="EMBL" id="KHF40668.1"/>
    </source>
</evidence>
<gene>
    <name evidence="1" type="ORF">LQ50_07645</name>
</gene>
<dbReference type="STRING" id="333138.LQ50_07645"/>
<accession>A0A0B0IDJ0</accession>